<dbReference type="EMBL" id="JBHUME010000009">
    <property type="protein sequence ID" value="MFD2613781.1"/>
    <property type="molecule type" value="Genomic_DNA"/>
</dbReference>
<protein>
    <submittedName>
        <fullName evidence="2">Uncharacterized protein</fullName>
    </submittedName>
</protein>
<accession>A0ABW5PEJ4</accession>
<dbReference type="RefSeq" id="WP_377603936.1">
    <property type="nucleotide sequence ID" value="NZ_JBHUME010000009.1"/>
</dbReference>
<gene>
    <name evidence="2" type="ORF">ACFSUF_15300</name>
</gene>
<reference evidence="3" key="1">
    <citation type="journal article" date="2019" name="Int. J. Syst. Evol. Microbiol.">
        <title>The Global Catalogue of Microorganisms (GCM) 10K type strain sequencing project: providing services to taxonomists for standard genome sequencing and annotation.</title>
        <authorList>
            <consortium name="The Broad Institute Genomics Platform"/>
            <consortium name="The Broad Institute Genome Sequencing Center for Infectious Disease"/>
            <person name="Wu L."/>
            <person name="Ma J."/>
        </authorList>
    </citation>
    <scope>NUCLEOTIDE SEQUENCE [LARGE SCALE GENOMIC DNA]</scope>
    <source>
        <strain evidence="3">KCTC 3950</strain>
    </source>
</reference>
<sequence length="46" mass="4932">MDKLVLSIVVTIILIGIAFYVFNSEIGPGLTNGGDHLQQKIEDATS</sequence>
<evidence type="ECO:0000313" key="2">
    <source>
        <dbReference type="EMBL" id="MFD2613781.1"/>
    </source>
</evidence>
<organism evidence="2 3">
    <name type="scientific">Paenibacillus gansuensis</name>
    <dbReference type="NCBI Taxonomy" id="306542"/>
    <lineage>
        <taxon>Bacteria</taxon>
        <taxon>Bacillati</taxon>
        <taxon>Bacillota</taxon>
        <taxon>Bacilli</taxon>
        <taxon>Bacillales</taxon>
        <taxon>Paenibacillaceae</taxon>
        <taxon>Paenibacillus</taxon>
    </lineage>
</organism>
<dbReference type="Proteomes" id="UP001597541">
    <property type="component" value="Unassembled WGS sequence"/>
</dbReference>
<evidence type="ECO:0000256" key="1">
    <source>
        <dbReference type="SAM" id="Phobius"/>
    </source>
</evidence>
<proteinExistence type="predicted"/>
<keyword evidence="1" id="KW-1133">Transmembrane helix</keyword>
<comment type="caution">
    <text evidence="2">The sequence shown here is derived from an EMBL/GenBank/DDBJ whole genome shotgun (WGS) entry which is preliminary data.</text>
</comment>
<feature type="transmembrane region" description="Helical" evidence="1">
    <location>
        <begin position="6"/>
        <end position="22"/>
    </location>
</feature>
<keyword evidence="1" id="KW-0812">Transmembrane</keyword>
<keyword evidence="1" id="KW-0472">Membrane</keyword>
<name>A0ABW5PEJ4_9BACL</name>
<keyword evidence="3" id="KW-1185">Reference proteome</keyword>
<evidence type="ECO:0000313" key="3">
    <source>
        <dbReference type="Proteomes" id="UP001597541"/>
    </source>
</evidence>